<reference evidence="1 2" key="1">
    <citation type="submission" date="2017-03" db="EMBL/GenBank/DDBJ databases">
        <title>Whole genome sequences of fourteen strains of Bradyrhizobium canariense and one strain of Bradyrhizobium japonicum isolated from Lupinus (Papilionoideae: Genisteae) species in Algeria.</title>
        <authorList>
            <person name="Crovadore J."/>
            <person name="Chekireb D."/>
            <person name="Brachmann A."/>
            <person name="Chablais R."/>
            <person name="Cochard B."/>
            <person name="Lefort F."/>
        </authorList>
    </citation>
    <scope>NUCLEOTIDE SEQUENCE [LARGE SCALE GENOMIC DNA]</scope>
    <source>
        <strain evidence="1 2">UBMAN05</strain>
    </source>
</reference>
<proteinExistence type="predicted"/>
<name>A0ABX3XB77_9BRAD</name>
<dbReference type="GO" id="GO:0003677">
    <property type="term" value="F:DNA binding"/>
    <property type="evidence" value="ECO:0007669"/>
    <property type="project" value="UniProtKB-KW"/>
</dbReference>
<protein>
    <submittedName>
        <fullName evidence="1">DNA-binding protein</fullName>
    </submittedName>
</protein>
<keyword evidence="1" id="KW-0238">DNA-binding</keyword>
<organism evidence="1 2">
    <name type="scientific">Bradyrhizobium canariense</name>
    <dbReference type="NCBI Taxonomy" id="255045"/>
    <lineage>
        <taxon>Bacteria</taxon>
        <taxon>Pseudomonadati</taxon>
        <taxon>Pseudomonadota</taxon>
        <taxon>Alphaproteobacteria</taxon>
        <taxon>Hyphomicrobiales</taxon>
        <taxon>Nitrobacteraceae</taxon>
        <taxon>Bradyrhizobium</taxon>
    </lineage>
</organism>
<evidence type="ECO:0000313" key="1">
    <source>
        <dbReference type="EMBL" id="OSJ35916.1"/>
    </source>
</evidence>
<comment type="caution">
    <text evidence="1">The sequence shown here is derived from an EMBL/GenBank/DDBJ whole genome shotgun (WGS) entry which is preliminary data.</text>
</comment>
<gene>
    <name evidence="1" type="ORF">BST63_01160</name>
</gene>
<keyword evidence="2" id="KW-1185">Reference proteome</keyword>
<accession>A0ABX3XB77</accession>
<dbReference type="EMBL" id="NAFK01000099">
    <property type="protein sequence ID" value="OSJ35916.1"/>
    <property type="molecule type" value="Genomic_DNA"/>
</dbReference>
<dbReference type="Proteomes" id="UP000193884">
    <property type="component" value="Unassembled WGS sequence"/>
</dbReference>
<dbReference type="RefSeq" id="WP_085383187.1">
    <property type="nucleotide sequence ID" value="NZ_NAFJ01000078.1"/>
</dbReference>
<sequence>MSTTPTGTFRPSLGETHPIVASVNETMATLKIGREKIYQLLNSGELESYRDGGSRKVLWRSIEGYVERRLGEEAKRRGTAAYQATDMVRTTINSAT</sequence>
<evidence type="ECO:0000313" key="2">
    <source>
        <dbReference type="Proteomes" id="UP000193884"/>
    </source>
</evidence>